<feature type="transmembrane region" description="Helical" evidence="2">
    <location>
        <begin position="112"/>
        <end position="135"/>
    </location>
</feature>
<feature type="region of interest" description="Disordered" evidence="1">
    <location>
        <begin position="161"/>
        <end position="183"/>
    </location>
</feature>
<accession>A0AB39ZPA9</accession>
<keyword evidence="3" id="KW-1185">Reference proteome</keyword>
<proteinExistence type="predicted"/>
<keyword evidence="2" id="KW-0812">Transmembrane</keyword>
<protein>
    <submittedName>
        <fullName evidence="4">Uncharacterized protein</fullName>
    </submittedName>
</protein>
<keyword evidence="2" id="KW-1133">Transmembrane helix</keyword>
<organism evidence="3 4">
    <name type="scientific">Drosophila suzukii</name>
    <name type="common">Spotted-wing drosophila fruit fly</name>
    <dbReference type="NCBI Taxonomy" id="28584"/>
    <lineage>
        <taxon>Eukaryota</taxon>
        <taxon>Metazoa</taxon>
        <taxon>Ecdysozoa</taxon>
        <taxon>Arthropoda</taxon>
        <taxon>Hexapoda</taxon>
        <taxon>Insecta</taxon>
        <taxon>Pterygota</taxon>
        <taxon>Neoptera</taxon>
        <taxon>Endopterygota</taxon>
        <taxon>Diptera</taxon>
        <taxon>Brachycera</taxon>
        <taxon>Muscomorpha</taxon>
        <taxon>Ephydroidea</taxon>
        <taxon>Drosophilidae</taxon>
        <taxon>Drosophila</taxon>
        <taxon>Sophophora</taxon>
    </lineage>
</organism>
<gene>
    <name evidence="4" type="primary">LOC108017732</name>
</gene>
<dbReference type="GeneID" id="108017732"/>
<feature type="transmembrane region" description="Helical" evidence="2">
    <location>
        <begin position="52"/>
        <end position="73"/>
    </location>
</feature>
<evidence type="ECO:0000313" key="4">
    <source>
        <dbReference type="RefSeq" id="XP_016940330.3"/>
    </source>
</evidence>
<feature type="transmembrane region" description="Helical" evidence="2">
    <location>
        <begin position="20"/>
        <end position="40"/>
    </location>
</feature>
<feature type="transmembrane region" description="Helical" evidence="2">
    <location>
        <begin position="80"/>
        <end position="100"/>
    </location>
</feature>
<evidence type="ECO:0000256" key="2">
    <source>
        <dbReference type="SAM" id="Phobius"/>
    </source>
</evidence>
<dbReference type="Proteomes" id="UP001652628">
    <property type="component" value="Chromosome 2R"/>
</dbReference>
<dbReference type="AlphaFoldDB" id="A0AB39ZPA9"/>
<name>A0AB39ZPA9_DROSZ</name>
<evidence type="ECO:0000313" key="3">
    <source>
        <dbReference type="Proteomes" id="UP001652628"/>
    </source>
</evidence>
<reference evidence="4" key="1">
    <citation type="submission" date="2025-08" db="UniProtKB">
        <authorList>
            <consortium name="RefSeq"/>
        </authorList>
    </citation>
    <scope>IDENTIFICATION</scope>
</reference>
<evidence type="ECO:0000256" key="1">
    <source>
        <dbReference type="SAM" id="MobiDB-lite"/>
    </source>
</evidence>
<dbReference type="RefSeq" id="XP_016940330.3">
    <property type="nucleotide sequence ID" value="XM_017084841.4"/>
</dbReference>
<sequence>MDAAYVKFVMCQCLINRADWGLAIGCMNVVYSFFLLQFWVVELIKFPDHYPVKWVLLYGFNVVFNVITMMRIVKRESSSVFYWMCETAALLIFRVHHIYYHPDEFWLAKSELYRVTNIIIDVYIGLSMLGMFYIICGLRLQPDRTFSEEEMVNDCKFDPEAAKKAEQTDKEESCEGESERGQLAKQKELEMKELNRKAILKLADLEDGRTHCSQELAPPFEPTAPEEESLSSGIIFIHETPEPSAPPESQLCLDEDFFCEIDDIGAPGDAPNDISFNE</sequence>
<keyword evidence="2" id="KW-0472">Membrane</keyword>